<feature type="compositionally biased region" description="Low complexity" evidence="4">
    <location>
        <begin position="201"/>
        <end position="223"/>
    </location>
</feature>
<dbReference type="CDD" id="cd14233">
    <property type="entry name" value="GAT_TOM1_like"/>
    <property type="match status" value="1"/>
</dbReference>
<feature type="non-terminal residue" evidence="7">
    <location>
        <position position="1"/>
    </location>
</feature>
<name>A0AA36CAD2_9BILA</name>
<dbReference type="PIRSF" id="PIRSF036948">
    <property type="entry name" value="TOM1"/>
    <property type="match status" value="1"/>
</dbReference>
<dbReference type="PANTHER" id="PTHR13856">
    <property type="entry name" value="VHS DOMAIN CONTAINING PROTEIN FAMILY"/>
    <property type="match status" value="1"/>
</dbReference>
<dbReference type="GO" id="GO:0016020">
    <property type="term" value="C:membrane"/>
    <property type="evidence" value="ECO:0007669"/>
    <property type="project" value="TreeGrafter"/>
</dbReference>
<dbReference type="InterPro" id="IPR004152">
    <property type="entry name" value="GAT_dom"/>
</dbReference>
<dbReference type="Pfam" id="PF00790">
    <property type="entry name" value="VHS"/>
    <property type="match status" value="1"/>
</dbReference>
<evidence type="ECO:0000259" key="6">
    <source>
        <dbReference type="PROSITE" id="PS50909"/>
    </source>
</evidence>
<evidence type="ECO:0000256" key="4">
    <source>
        <dbReference type="SAM" id="MobiDB-lite"/>
    </source>
</evidence>
<dbReference type="GO" id="GO:0015031">
    <property type="term" value="P:protein transport"/>
    <property type="evidence" value="ECO:0007669"/>
    <property type="project" value="UniProtKB-KW"/>
</dbReference>
<dbReference type="PANTHER" id="PTHR13856:SF137">
    <property type="entry name" value="GH05942P"/>
    <property type="match status" value="1"/>
</dbReference>
<keyword evidence="2" id="KW-0813">Transport</keyword>
<evidence type="ECO:0000256" key="3">
    <source>
        <dbReference type="ARBA" id="ARBA00022927"/>
    </source>
</evidence>
<dbReference type="InterPro" id="IPR002014">
    <property type="entry name" value="VHS_dom"/>
</dbReference>
<dbReference type="PROSITE" id="PS50909">
    <property type="entry name" value="GAT"/>
    <property type="match status" value="1"/>
</dbReference>
<evidence type="ECO:0000313" key="8">
    <source>
        <dbReference type="Proteomes" id="UP001177023"/>
    </source>
</evidence>
<dbReference type="SMART" id="SM00288">
    <property type="entry name" value="VHS"/>
    <property type="match status" value="1"/>
</dbReference>
<dbReference type="EMBL" id="CATQJA010000905">
    <property type="protein sequence ID" value="CAJ0564748.1"/>
    <property type="molecule type" value="Genomic_DNA"/>
</dbReference>
<dbReference type="InterPro" id="IPR038425">
    <property type="entry name" value="GAT_sf"/>
</dbReference>
<feature type="domain" description="GAT" evidence="6">
    <location>
        <begin position="245"/>
        <end position="333"/>
    </location>
</feature>
<comment type="similarity">
    <text evidence="1">Belongs to the TOM1 family.</text>
</comment>
<evidence type="ECO:0000259" key="5">
    <source>
        <dbReference type="PROSITE" id="PS50179"/>
    </source>
</evidence>
<organism evidence="7 8">
    <name type="scientific">Mesorhabditis spiculigera</name>
    <dbReference type="NCBI Taxonomy" id="96644"/>
    <lineage>
        <taxon>Eukaryota</taxon>
        <taxon>Metazoa</taxon>
        <taxon>Ecdysozoa</taxon>
        <taxon>Nematoda</taxon>
        <taxon>Chromadorea</taxon>
        <taxon>Rhabditida</taxon>
        <taxon>Rhabditina</taxon>
        <taxon>Rhabditomorpha</taxon>
        <taxon>Rhabditoidea</taxon>
        <taxon>Rhabditidae</taxon>
        <taxon>Mesorhabditinae</taxon>
        <taxon>Mesorhabditis</taxon>
    </lineage>
</organism>
<feature type="region of interest" description="Disordered" evidence="4">
    <location>
        <begin position="201"/>
        <end position="229"/>
    </location>
</feature>
<dbReference type="GO" id="GO:0043130">
    <property type="term" value="F:ubiquitin binding"/>
    <property type="evidence" value="ECO:0007669"/>
    <property type="project" value="InterPro"/>
</dbReference>
<dbReference type="PROSITE" id="PS50179">
    <property type="entry name" value="VHS"/>
    <property type="match status" value="1"/>
</dbReference>
<dbReference type="SUPFAM" id="SSF48464">
    <property type="entry name" value="ENTH/VHS domain"/>
    <property type="match status" value="1"/>
</dbReference>
<dbReference type="Gene3D" id="1.25.40.90">
    <property type="match status" value="1"/>
</dbReference>
<dbReference type="GO" id="GO:0035091">
    <property type="term" value="F:phosphatidylinositol binding"/>
    <property type="evidence" value="ECO:0007669"/>
    <property type="project" value="InterPro"/>
</dbReference>
<dbReference type="GO" id="GO:0030276">
    <property type="term" value="F:clathrin binding"/>
    <property type="evidence" value="ECO:0007669"/>
    <property type="project" value="TreeGrafter"/>
</dbReference>
<dbReference type="Proteomes" id="UP001177023">
    <property type="component" value="Unassembled WGS sequence"/>
</dbReference>
<dbReference type="InterPro" id="IPR014645">
    <property type="entry name" value="TOM1"/>
</dbReference>
<protein>
    <recommendedName>
        <fullName evidence="9">Target of Myb protein 1</fullName>
    </recommendedName>
</protein>
<keyword evidence="3" id="KW-0653">Protein transport</keyword>
<sequence length="434" mass="47809">MSNVKEQLSQVAVSAKEAAHNVGEQVSDFFQGNPFATPVGKKIELATDSNLLATENWGLNMEICDFINGYEDGPKDAIRALRKRMHTQIGKNNTNIMYTLTVLETCVKNCDHRFHVLVCSKDFIQDLVKLVGPKFDAPQIIQERVLSLIQAWTDAFQNVPDLVGVRQVYDELRSKGVEFPAADLDTLAPIITPKRTVYPEPQQQPAAQAWQDPAADAAAAPPAGRSRQTYQVAPHSEVPLEASAEQLAKLRQDIDVVNCNLKVFREMLTEITPNKVSDDELQLILELNQTCRQMQQRVLELIGQVTNDEVTSELLLVNDEFNGAFEKFERFMANKEKEEPAQQAAAPSDSLIDHPTAASVADQLSGLKMSTAASSSSTAEAYKANAEPQAAVGLRTVVNDKTAAVSDQEAAEMAAWLNMQGKPQEPHDPENDKL</sequence>
<keyword evidence="8" id="KW-1185">Reference proteome</keyword>
<dbReference type="Pfam" id="PF03127">
    <property type="entry name" value="GAT"/>
    <property type="match status" value="1"/>
</dbReference>
<dbReference type="CDD" id="cd03565">
    <property type="entry name" value="VHS_Tom1_like"/>
    <property type="match status" value="1"/>
</dbReference>
<evidence type="ECO:0000256" key="2">
    <source>
        <dbReference type="ARBA" id="ARBA00022448"/>
    </source>
</evidence>
<proteinExistence type="inferred from homology"/>
<dbReference type="Gene3D" id="1.20.58.160">
    <property type="match status" value="1"/>
</dbReference>
<dbReference type="GO" id="GO:0005768">
    <property type="term" value="C:endosome"/>
    <property type="evidence" value="ECO:0007669"/>
    <property type="project" value="TreeGrafter"/>
</dbReference>
<dbReference type="SUPFAM" id="SSF89009">
    <property type="entry name" value="GAT-like domain"/>
    <property type="match status" value="1"/>
</dbReference>
<dbReference type="AlphaFoldDB" id="A0AA36CAD2"/>
<feature type="domain" description="VHS" evidence="5">
    <location>
        <begin position="47"/>
        <end position="180"/>
    </location>
</feature>
<gene>
    <name evidence="7" type="ORF">MSPICULIGERA_LOCUS3419</name>
</gene>
<dbReference type="GO" id="GO:0007165">
    <property type="term" value="P:signal transduction"/>
    <property type="evidence" value="ECO:0007669"/>
    <property type="project" value="TreeGrafter"/>
</dbReference>
<dbReference type="InterPro" id="IPR008942">
    <property type="entry name" value="ENTH_VHS"/>
</dbReference>
<accession>A0AA36CAD2</accession>
<evidence type="ECO:0008006" key="9">
    <source>
        <dbReference type="Google" id="ProtNLM"/>
    </source>
</evidence>
<evidence type="ECO:0000313" key="7">
    <source>
        <dbReference type="EMBL" id="CAJ0564748.1"/>
    </source>
</evidence>
<evidence type="ECO:0000256" key="1">
    <source>
        <dbReference type="ARBA" id="ARBA00007708"/>
    </source>
</evidence>
<reference evidence="7" key="1">
    <citation type="submission" date="2023-06" db="EMBL/GenBank/DDBJ databases">
        <authorList>
            <person name="Delattre M."/>
        </authorList>
    </citation>
    <scope>NUCLEOTIDE SEQUENCE</scope>
    <source>
        <strain evidence="7">AF72</strain>
    </source>
</reference>
<comment type="caution">
    <text evidence="7">The sequence shown here is derived from an EMBL/GenBank/DDBJ whole genome shotgun (WGS) entry which is preliminary data.</text>
</comment>